<dbReference type="RefSeq" id="WP_319955106.1">
    <property type="nucleotide sequence ID" value="NZ_JAXAVX010000009.1"/>
</dbReference>
<gene>
    <name evidence="2" type="ORF">SK069_15255</name>
</gene>
<sequence length="262" mass="27151">MARLKLSPSGLRGPLDLVAEPDVPAVEPEAPRIAVVPSAKPKATRRPTIVAPIADEAPAAPAPAEPAPEPTTPEAATPATTAPEAAVPEPAAPEPVAPATPASPGDLPAWAAGLGREALQPGRLLGRPKQTALILDRELSARADALVAATGPRVTFAALVTAVLHFHLPADGGDAARTIGAYRRRRLESLEQPWEERNARIPEALRDGLDDVVAGATGKVAAVRRSTLVNALLDAHLPSDADDAARLVTRMEMVRGGAFLEL</sequence>
<name>A0ABU4VNE6_9ACTN</name>
<evidence type="ECO:0008006" key="4">
    <source>
        <dbReference type="Google" id="ProtNLM"/>
    </source>
</evidence>
<keyword evidence="3" id="KW-1185">Reference proteome</keyword>
<protein>
    <recommendedName>
        <fullName evidence="4">DUF222 domain-containing protein</fullName>
    </recommendedName>
</protein>
<accession>A0ABU4VNE6</accession>
<evidence type="ECO:0000313" key="3">
    <source>
        <dbReference type="Proteomes" id="UP001277761"/>
    </source>
</evidence>
<comment type="caution">
    <text evidence="2">The sequence shown here is derived from an EMBL/GenBank/DDBJ whole genome shotgun (WGS) entry which is preliminary data.</text>
</comment>
<feature type="compositionally biased region" description="Low complexity" evidence="1">
    <location>
        <begin position="18"/>
        <end position="28"/>
    </location>
</feature>
<evidence type="ECO:0000313" key="2">
    <source>
        <dbReference type="EMBL" id="MDX8152955.1"/>
    </source>
</evidence>
<feature type="compositionally biased region" description="Low complexity" evidence="1">
    <location>
        <begin position="72"/>
        <end position="89"/>
    </location>
</feature>
<organism evidence="2 3">
    <name type="scientific">Patulibacter brassicae</name>
    <dbReference type="NCBI Taxonomy" id="1705717"/>
    <lineage>
        <taxon>Bacteria</taxon>
        <taxon>Bacillati</taxon>
        <taxon>Actinomycetota</taxon>
        <taxon>Thermoleophilia</taxon>
        <taxon>Solirubrobacterales</taxon>
        <taxon>Patulibacteraceae</taxon>
        <taxon>Patulibacter</taxon>
    </lineage>
</organism>
<evidence type="ECO:0000256" key="1">
    <source>
        <dbReference type="SAM" id="MobiDB-lite"/>
    </source>
</evidence>
<feature type="compositionally biased region" description="Pro residues" evidence="1">
    <location>
        <begin position="60"/>
        <end position="71"/>
    </location>
</feature>
<dbReference type="Proteomes" id="UP001277761">
    <property type="component" value="Unassembled WGS sequence"/>
</dbReference>
<reference evidence="2 3" key="1">
    <citation type="submission" date="2023-11" db="EMBL/GenBank/DDBJ databases">
        <authorList>
            <person name="Xu M."/>
            <person name="Jiang T."/>
        </authorList>
    </citation>
    <scope>NUCLEOTIDE SEQUENCE [LARGE SCALE GENOMIC DNA]</scope>
    <source>
        <strain evidence="2 3">SD</strain>
    </source>
</reference>
<feature type="region of interest" description="Disordered" evidence="1">
    <location>
        <begin position="1"/>
        <end position="107"/>
    </location>
</feature>
<dbReference type="EMBL" id="JAXAVX010000009">
    <property type="protein sequence ID" value="MDX8152955.1"/>
    <property type="molecule type" value="Genomic_DNA"/>
</dbReference>
<proteinExistence type="predicted"/>